<protein>
    <recommendedName>
        <fullName evidence="3">Epoxide hydrolase N-terminal domain-containing protein</fullName>
    </recommendedName>
</protein>
<reference evidence="4 5" key="1">
    <citation type="submission" date="2018-11" db="EMBL/GenBank/DDBJ databases">
        <authorList>
            <consortium name="Pathogen Informatics"/>
        </authorList>
    </citation>
    <scope>NUCLEOTIDE SEQUENCE [LARGE SCALE GENOMIC DNA]</scope>
</reference>
<dbReference type="InterPro" id="IPR010497">
    <property type="entry name" value="Epoxide_hydro_N"/>
</dbReference>
<dbReference type="Proteomes" id="UP000271889">
    <property type="component" value="Unassembled WGS sequence"/>
</dbReference>
<evidence type="ECO:0000259" key="3">
    <source>
        <dbReference type="Pfam" id="PF06441"/>
    </source>
</evidence>
<feature type="domain" description="Epoxide hydrolase N-terminal" evidence="3">
    <location>
        <begin position="7"/>
        <end position="112"/>
    </location>
</feature>
<dbReference type="Pfam" id="PF06441">
    <property type="entry name" value="EHN"/>
    <property type="match status" value="1"/>
</dbReference>
<dbReference type="PANTHER" id="PTHR21661">
    <property type="entry name" value="EPOXIDE HYDROLASE 1-RELATED"/>
    <property type="match status" value="1"/>
</dbReference>
<evidence type="ECO:0000313" key="4">
    <source>
        <dbReference type="EMBL" id="VDN27770.1"/>
    </source>
</evidence>
<dbReference type="GO" id="GO:0097176">
    <property type="term" value="P:epoxide metabolic process"/>
    <property type="evidence" value="ECO:0007669"/>
    <property type="project" value="TreeGrafter"/>
</dbReference>
<gene>
    <name evidence="4" type="ORF">CGOC_LOCUS10750</name>
</gene>
<dbReference type="PANTHER" id="PTHR21661:SF16">
    <property type="entry name" value="EPOXIDE HYDROLASE"/>
    <property type="match status" value="1"/>
</dbReference>
<name>A0A3P7MMF1_CYLGO</name>
<evidence type="ECO:0000256" key="1">
    <source>
        <dbReference type="ARBA" id="ARBA00010088"/>
    </source>
</evidence>
<dbReference type="OrthoDB" id="7130006at2759"/>
<dbReference type="Gene3D" id="3.40.50.1820">
    <property type="entry name" value="alpha/beta hydrolase"/>
    <property type="match status" value="1"/>
</dbReference>
<evidence type="ECO:0000313" key="5">
    <source>
        <dbReference type="Proteomes" id="UP000271889"/>
    </source>
</evidence>
<organism evidence="4 5">
    <name type="scientific">Cylicostephanus goldi</name>
    <name type="common">Nematode worm</name>
    <dbReference type="NCBI Taxonomy" id="71465"/>
    <lineage>
        <taxon>Eukaryota</taxon>
        <taxon>Metazoa</taxon>
        <taxon>Ecdysozoa</taxon>
        <taxon>Nematoda</taxon>
        <taxon>Chromadorea</taxon>
        <taxon>Rhabditida</taxon>
        <taxon>Rhabditina</taxon>
        <taxon>Rhabditomorpha</taxon>
        <taxon>Strongyloidea</taxon>
        <taxon>Strongylidae</taxon>
        <taxon>Cylicostephanus</taxon>
    </lineage>
</organism>
<evidence type="ECO:0000256" key="2">
    <source>
        <dbReference type="ARBA" id="ARBA00022801"/>
    </source>
</evidence>
<keyword evidence="2" id="KW-0378">Hydrolase</keyword>
<accession>A0A3P7MMF1</accession>
<comment type="similarity">
    <text evidence="1">Belongs to the peptidase S33 family.</text>
</comment>
<keyword evidence="5" id="KW-1185">Reference proteome</keyword>
<dbReference type="SUPFAM" id="SSF53474">
    <property type="entry name" value="alpha/beta-Hydrolases"/>
    <property type="match status" value="1"/>
</dbReference>
<dbReference type="AlphaFoldDB" id="A0A3P7MMF1"/>
<proteinExistence type="inferred from homology"/>
<dbReference type="EMBL" id="UYRV01112759">
    <property type="protein sequence ID" value="VDN27770.1"/>
    <property type="molecule type" value="Genomic_DNA"/>
</dbReference>
<sequence length="174" mass="20274">MDDGRIEVFKVDIPDEQVDNLKSLIRPDRLSHPLEDCEKSQTRHDLMRNLSKVMSSFDWKQHQHFLNTFKQYRTEIEGLQIHFLRVSLPKEKGKDTIPILLLHGFPGSYWDFYKVIPILTNPVRFGFDFGVKRPFQFEVIVPSLPGFLFSSKPSKKGKMKLSVLNSLIVLDKLS</sequence>
<dbReference type="GO" id="GO:0004301">
    <property type="term" value="F:epoxide hydrolase activity"/>
    <property type="evidence" value="ECO:0007669"/>
    <property type="project" value="TreeGrafter"/>
</dbReference>
<dbReference type="InterPro" id="IPR029058">
    <property type="entry name" value="AB_hydrolase_fold"/>
</dbReference>